<sequence>MAVWLRDHWVLTGFTLLGSVVAIAGPVLFLDENGDQTPEWRAAWVYLAIAAGVAVVLDRIADTSEARHGDLLLRAAEDDAERSVLDLNTFLEHAIEVAETKGAARERAIQILRKTLASVAARAVGVQGGRASFFPLTRDAEGWRTLGPPVHGTAYGRSDTPMRPFIEKDEPEHPIWKVMDGPDNEAVVFSEGDVVHGVDWDRKVYKTFISVPVKAGLAQFGMLSTNSSEAGSIGGAQRAALLAMARGMAMVYAFDAGPQGLAVMQSPDGMSVSRSNVGPEEANDVTGSRAL</sequence>
<evidence type="ECO:0000256" key="1">
    <source>
        <dbReference type="SAM" id="MobiDB-lite"/>
    </source>
</evidence>
<reference evidence="3 4" key="1">
    <citation type="submission" date="2023-04" db="EMBL/GenBank/DDBJ databases">
        <title>Klugiella caeni sp. nov. isolated from the sludge of biochemical tank.</title>
        <authorList>
            <person name="Geng K."/>
        </authorList>
    </citation>
    <scope>NUCLEOTIDE SEQUENCE [LARGE SCALE GENOMIC DNA]</scope>
    <source>
        <strain evidence="3 4">YN-L-19</strain>
    </source>
</reference>
<feature type="transmembrane region" description="Helical" evidence="2">
    <location>
        <begin position="9"/>
        <end position="30"/>
    </location>
</feature>
<accession>A0AAW6T0Q2</accession>
<gene>
    <name evidence="3" type="ORF">QF206_00260</name>
</gene>
<dbReference type="AlphaFoldDB" id="A0AAW6T0Q2"/>
<keyword evidence="4" id="KW-1185">Reference proteome</keyword>
<proteinExistence type="predicted"/>
<dbReference type="RefSeq" id="WP_281487199.1">
    <property type="nucleotide sequence ID" value="NZ_JASATX010000001.1"/>
</dbReference>
<protein>
    <recommendedName>
        <fullName evidence="5">GAF domain-containing protein</fullName>
    </recommendedName>
</protein>
<feature type="transmembrane region" description="Helical" evidence="2">
    <location>
        <begin position="42"/>
        <end position="61"/>
    </location>
</feature>
<dbReference type="Proteomes" id="UP001321506">
    <property type="component" value="Unassembled WGS sequence"/>
</dbReference>
<keyword evidence="2" id="KW-0812">Transmembrane</keyword>
<dbReference type="EMBL" id="JASATX010000001">
    <property type="protein sequence ID" value="MDI2097401.1"/>
    <property type="molecule type" value="Genomic_DNA"/>
</dbReference>
<evidence type="ECO:0000256" key="2">
    <source>
        <dbReference type="SAM" id="Phobius"/>
    </source>
</evidence>
<evidence type="ECO:0000313" key="3">
    <source>
        <dbReference type="EMBL" id="MDI2097401.1"/>
    </source>
</evidence>
<name>A0AAW6T0Q2_9MICO</name>
<feature type="region of interest" description="Disordered" evidence="1">
    <location>
        <begin position="267"/>
        <end position="291"/>
    </location>
</feature>
<comment type="caution">
    <text evidence="3">The sequence shown here is derived from an EMBL/GenBank/DDBJ whole genome shotgun (WGS) entry which is preliminary data.</text>
</comment>
<keyword evidence="2" id="KW-0472">Membrane</keyword>
<evidence type="ECO:0008006" key="5">
    <source>
        <dbReference type="Google" id="ProtNLM"/>
    </source>
</evidence>
<keyword evidence="2" id="KW-1133">Transmembrane helix</keyword>
<evidence type="ECO:0000313" key="4">
    <source>
        <dbReference type="Proteomes" id="UP001321506"/>
    </source>
</evidence>
<organism evidence="3 4">
    <name type="scientific">Ruicaihuangia caeni</name>
    <dbReference type="NCBI Taxonomy" id="3042517"/>
    <lineage>
        <taxon>Bacteria</taxon>
        <taxon>Bacillati</taxon>
        <taxon>Actinomycetota</taxon>
        <taxon>Actinomycetes</taxon>
        <taxon>Micrococcales</taxon>
        <taxon>Microbacteriaceae</taxon>
        <taxon>Ruicaihuangia</taxon>
    </lineage>
</organism>